<evidence type="ECO:0000313" key="1">
    <source>
        <dbReference type="EMBL" id="CAG8475943.1"/>
    </source>
</evidence>
<reference evidence="1" key="1">
    <citation type="submission" date="2021-06" db="EMBL/GenBank/DDBJ databases">
        <authorList>
            <person name="Kallberg Y."/>
            <person name="Tangrot J."/>
            <person name="Rosling A."/>
        </authorList>
    </citation>
    <scope>NUCLEOTIDE SEQUENCE</scope>
    <source>
        <strain evidence="1">AU212A</strain>
    </source>
</reference>
<protein>
    <submittedName>
        <fullName evidence="1">8222_t:CDS:1</fullName>
    </submittedName>
</protein>
<name>A0ACA9KJA4_9GLOM</name>
<keyword evidence="2" id="KW-1185">Reference proteome</keyword>
<sequence>IWAKAERSLISASMRDKRNMNIKEAINDNSLSLKGWPEN</sequence>
<feature type="non-terminal residue" evidence="1">
    <location>
        <position position="1"/>
    </location>
</feature>
<proteinExistence type="predicted"/>
<gene>
    <name evidence="1" type="ORF">SCALOS_LOCUS2223</name>
</gene>
<accession>A0ACA9KJA4</accession>
<organism evidence="1 2">
    <name type="scientific">Scutellospora calospora</name>
    <dbReference type="NCBI Taxonomy" id="85575"/>
    <lineage>
        <taxon>Eukaryota</taxon>
        <taxon>Fungi</taxon>
        <taxon>Fungi incertae sedis</taxon>
        <taxon>Mucoromycota</taxon>
        <taxon>Glomeromycotina</taxon>
        <taxon>Glomeromycetes</taxon>
        <taxon>Diversisporales</taxon>
        <taxon>Gigasporaceae</taxon>
        <taxon>Scutellospora</taxon>
    </lineage>
</organism>
<comment type="caution">
    <text evidence="1">The sequence shown here is derived from an EMBL/GenBank/DDBJ whole genome shotgun (WGS) entry which is preliminary data.</text>
</comment>
<evidence type="ECO:0000313" key="2">
    <source>
        <dbReference type="Proteomes" id="UP000789860"/>
    </source>
</evidence>
<dbReference type="EMBL" id="CAJVPM010001894">
    <property type="protein sequence ID" value="CAG8475943.1"/>
    <property type="molecule type" value="Genomic_DNA"/>
</dbReference>
<dbReference type="Proteomes" id="UP000789860">
    <property type="component" value="Unassembled WGS sequence"/>
</dbReference>